<dbReference type="AlphaFoldDB" id="A0A1H2DBZ6"/>
<protein>
    <submittedName>
        <fullName evidence="2">Uncharacterized protein</fullName>
    </submittedName>
</protein>
<organism evidence="2 3">
    <name type="scientific">Actinoplanes derwentensis</name>
    <dbReference type="NCBI Taxonomy" id="113562"/>
    <lineage>
        <taxon>Bacteria</taxon>
        <taxon>Bacillati</taxon>
        <taxon>Actinomycetota</taxon>
        <taxon>Actinomycetes</taxon>
        <taxon>Micromonosporales</taxon>
        <taxon>Micromonosporaceae</taxon>
        <taxon>Actinoplanes</taxon>
    </lineage>
</organism>
<evidence type="ECO:0000313" key="3">
    <source>
        <dbReference type="Proteomes" id="UP000198688"/>
    </source>
</evidence>
<name>A0A1H2DBZ6_9ACTN</name>
<evidence type="ECO:0000256" key="1">
    <source>
        <dbReference type="SAM" id="MobiDB-lite"/>
    </source>
</evidence>
<dbReference type="EMBL" id="LT629758">
    <property type="protein sequence ID" value="SDT80268.1"/>
    <property type="molecule type" value="Genomic_DNA"/>
</dbReference>
<proteinExistence type="predicted"/>
<feature type="region of interest" description="Disordered" evidence="1">
    <location>
        <begin position="1"/>
        <end position="24"/>
    </location>
</feature>
<reference evidence="2 3" key="1">
    <citation type="submission" date="2016-10" db="EMBL/GenBank/DDBJ databases">
        <authorList>
            <person name="de Groot N.N."/>
        </authorList>
    </citation>
    <scope>NUCLEOTIDE SEQUENCE [LARGE SCALE GENOMIC DNA]</scope>
    <source>
        <strain evidence="2 3">DSM 43941</strain>
    </source>
</reference>
<accession>A0A1H2DBZ6</accession>
<sequence length="32" mass="3215">MIGGLGTQKGPPGQGTHTVFNGGTDELRAVFA</sequence>
<dbReference type="Proteomes" id="UP000198688">
    <property type="component" value="Chromosome I"/>
</dbReference>
<keyword evidence="3" id="KW-1185">Reference proteome</keyword>
<gene>
    <name evidence="2" type="ORF">SAMN04489716_9132</name>
</gene>
<evidence type="ECO:0000313" key="2">
    <source>
        <dbReference type="EMBL" id="SDT80268.1"/>
    </source>
</evidence>